<dbReference type="PANTHER" id="PTHR21021:SF15">
    <property type="entry name" value="FREE METHIONINE-R-SULFOXIDE REDUCTASE"/>
    <property type="match status" value="1"/>
</dbReference>
<comment type="caution">
    <text evidence="3">The sequence shown here is derived from an EMBL/GenBank/DDBJ whole genome shotgun (WGS) entry which is preliminary data.</text>
</comment>
<comment type="similarity">
    <text evidence="1">Belongs to the free Met sulfoxide reductase family.</text>
</comment>
<organism evidence="3 4">
    <name type="scientific">Spirosoma soli</name>
    <dbReference type="NCBI Taxonomy" id="1770529"/>
    <lineage>
        <taxon>Bacteria</taxon>
        <taxon>Pseudomonadati</taxon>
        <taxon>Bacteroidota</taxon>
        <taxon>Cytophagia</taxon>
        <taxon>Cytophagales</taxon>
        <taxon>Cytophagaceae</taxon>
        <taxon>Spirosoma</taxon>
    </lineage>
</organism>
<dbReference type="InterPro" id="IPR051330">
    <property type="entry name" value="Phosphatase_reg/MetRdx"/>
</dbReference>
<dbReference type="Proteomes" id="UP001597469">
    <property type="component" value="Unassembled WGS sequence"/>
</dbReference>
<gene>
    <name evidence="3" type="ORF">ACFSUS_17735</name>
</gene>
<dbReference type="InterPro" id="IPR029016">
    <property type="entry name" value="GAF-like_dom_sf"/>
</dbReference>
<dbReference type="PANTHER" id="PTHR21021">
    <property type="entry name" value="GAF/PUTATIVE CYTOSKELETAL PROTEIN"/>
    <property type="match status" value="1"/>
</dbReference>
<evidence type="ECO:0000256" key="1">
    <source>
        <dbReference type="ARBA" id="ARBA00038454"/>
    </source>
</evidence>
<evidence type="ECO:0000259" key="2">
    <source>
        <dbReference type="SMART" id="SM00065"/>
    </source>
</evidence>
<proteinExistence type="inferred from homology"/>
<protein>
    <submittedName>
        <fullName evidence="3">GAF domain-containing protein</fullName>
    </submittedName>
</protein>
<dbReference type="SUPFAM" id="SSF55781">
    <property type="entry name" value="GAF domain-like"/>
    <property type="match status" value="1"/>
</dbReference>
<dbReference type="InterPro" id="IPR003018">
    <property type="entry name" value="GAF"/>
</dbReference>
<reference evidence="4" key="1">
    <citation type="journal article" date="2019" name="Int. J. Syst. Evol. Microbiol.">
        <title>The Global Catalogue of Microorganisms (GCM) 10K type strain sequencing project: providing services to taxonomists for standard genome sequencing and annotation.</title>
        <authorList>
            <consortium name="The Broad Institute Genomics Platform"/>
            <consortium name="The Broad Institute Genome Sequencing Center for Infectious Disease"/>
            <person name="Wu L."/>
            <person name="Ma J."/>
        </authorList>
    </citation>
    <scope>NUCLEOTIDE SEQUENCE [LARGE SCALE GENOMIC DNA]</scope>
    <source>
        <strain evidence="4">KCTC 42805</strain>
    </source>
</reference>
<dbReference type="Gene3D" id="3.30.450.40">
    <property type="match status" value="1"/>
</dbReference>
<sequence>MAETLILPQTKDRQAIYDSLVPQIAALVDGEPDLVANLANIAAALKEAFGFFWVGFYLTKENQLVLGPFQGPIACTRIAFNKGVCGAAYTRRETVLVPDVQQFPGHIACSSASRSEVVVPIFDQAGQVAMVLDVDSDQLNDFSEADVNGLEQVAALITPLCSVGMQ</sequence>
<accession>A0ABW5M742</accession>
<dbReference type="RefSeq" id="WP_381524946.1">
    <property type="nucleotide sequence ID" value="NZ_JBHULN010000011.1"/>
</dbReference>
<name>A0ABW5M742_9BACT</name>
<evidence type="ECO:0000313" key="3">
    <source>
        <dbReference type="EMBL" id="MFD2572484.1"/>
    </source>
</evidence>
<dbReference type="EMBL" id="JBHULN010000011">
    <property type="protein sequence ID" value="MFD2572484.1"/>
    <property type="molecule type" value="Genomic_DNA"/>
</dbReference>
<evidence type="ECO:0000313" key="4">
    <source>
        <dbReference type="Proteomes" id="UP001597469"/>
    </source>
</evidence>
<feature type="domain" description="GAF" evidence="2">
    <location>
        <begin position="33"/>
        <end position="166"/>
    </location>
</feature>
<dbReference type="Pfam" id="PF13185">
    <property type="entry name" value="GAF_2"/>
    <property type="match status" value="1"/>
</dbReference>
<dbReference type="SMART" id="SM00065">
    <property type="entry name" value="GAF"/>
    <property type="match status" value="1"/>
</dbReference>
<keyword evidence="4" id="KW-1185">Reference proteome</keyword>